<feature type="compositionally biased region" description="Basic and acidic residues" evidence="1">
    <location>
        <begin position="297"/>
        <end position="314"/>
    </location>
</feature>
<feature type="region of interest" description="Disordered" evidence="1">
    <location>
        <begin position="266"/>
        <end position="314"/>
    </location>
</feature>
<sequence length="314" mass="35665">MNWLYDGTEAKLWLDSYVQRSLQEDVTENVRFLNQVDIEECSVAEYGEPPCMRLVKNINGITEEVTVRVPGILCSKTLPPVHALRSTKAEHVRYLRQFVRLTALGSESFNLYEGVFASIQDAFAAAPAVTEVEPFDFGVYEGYYGVDLHARYLTERRFVPSQRHIPFTADVDPNSVLEEARGGKFIRVEDNVVQYSRKVEEGDGTTHYEPCLPEDFREGDIVETTGTFVAFPTGRGGEYKMVFCLRSLTMLTSMFREKSRISKAVVPVKDPREGRKRKRAKPPTAQSLKRSFIKYGRRNDSSGGNREDSTAMME</sequence>
<name>A0A8H6H8B1_9AGAR</name>
<dbReference type="AlphaFoldDB" id="A0A8H6H8B1"/>
<reference evidence="2 3" key="1">
    <citation type="submission" date="2020-07" db="EMBL/GenBank/DDBJ databases">
        <title>Comparative genomics of pyrophilous fungi reveals a link between fire events and developmental genes.</title>
        <authorList>
            <consortium name="DOE Joint Genome Institute"/>
            <person name="Steindorff A.S."/>
            <person name="Carver A."/>
            <person name="Calhoun S."/>
            <person name="Stillman K."/>
            <person name="Liu H."/>
            <person name="Lipzen A."/>
            <person name="Pangilinan J."/>
            <person name="Labutti K."/>
            <person name="Bruns T.D."/>
            <person name="Grigoriev I.V."/>
        </authorList>
    </citation>
    <scope>NUCLEOTIDE SEQUENCE [LARGE SCALE GENOMIC DNA]</scope>
    <source>
        <strain evidence="2 3">CBS 144469</strain>
    </source>
</reference>
<protein>
    <submittedName>
        <fullName evidence="2">Uncharacterized protein</fullName>
    </submittedName>
</protein>
<proteinExistence type="predicted"/>
<gene>
    <name evidence="2" type="ORF">DFP72DRAFT_1084092</name>
</gene>
<keyword evidence="3" id="KW-1185">Reference proteome</keyword>
<dbReference type="Proteomes" id="UP000521943">
    <property type="component" value="Unassembled WGS sequence"/>
</dbReference>
<evidence type="ECO:0000313" key="2">
    <source>
        <dbReference type="EMBL" id="KAF6741386.1"/>
    </source>
</evidence>
<dbReference type="OrthoDB" id="3269456at2759"/>
<organism evidence="2 3">
    <name type="scientific">Ephemerocybe angulata</name>
    <dbReference type="NCBI Taxonomy" id="980116"/>
    <lineage>
        <taxon>Eukaryota</taxon>
        <taxon>Fungi</taxon>
        <taxon>Dikarya</taxon>
        <taxon>Basidiomycota</taxon>
        <taxon>Agaricomycotina</taxon>
        <taxon>Agaricomycetes</taxon>
        <taxon>Agaricomycetidae</taxon>
        <taxon>Agaricales</taxon>
        <taxon>Agaricineae</taxon>
        <taxon>Psathyrellaceae</taxon>
        <taxon>Ephemerocybe</taxon>
    </lineage>
</organism>
<dbReference type="EMBL" id="JACGCI010000252">
    <property type="protein sequence ID" value="KAF6741386.1"/>
    <property type="molecule type" value="Genomic_DNA"/>
</dbReference>
<evidence type="ECO:0000256" key="1">
    <source>
        <dbReference type="SAM" id="MobiDB-lite"/>
    </source>
</evidence>
<accession>A0A8H6H8B1</accession>
<comment type="caution">
    <text evidence="2">The sequence shown here is derived from an EMBL/GenBank/DDBJ whole genome shotgun (WGS) entry which is preliminary data.</text>
</comment>
<evidence type="ECO:0000313" key="3">
    <source>
        <dbReference type="Proteomes" id="UP000521943"/>
    </source>
</evidence>